<evidence type="ECO:0000313" key="2">
    <source>
        <dbReference type="Proteomes" id="UP001387447"/>
    </source>
</evidence>
<evidence type="ECO:0000313" key="1">
    <source>
        <dbReference type="EMBL" id="MEK9511818.1"/>
    </source>
</evidence>
<reference evidence="1 2" key="1">
    <citation type="journal article" date="2024" name="Front. Microbiol.">
        <title>Transcriptomic insights into the dominance of two phototrophs throughout the water column of a tropical hypersaline-alkaline crater lake (Dziani Dzaha, Mayotte).</title>
        <authorList>
            <person name="Duperron S."/>
            <person name="Halary S."/>
            <person name="Bouly J.-P."/>
            <person name="Roussel T."/>
            <person name="Hugoni M."/>
            <person name="Bruto M."/>
            <person name="Oger P."/>
            <person name="Duval C."/>
            <person name="Woo A."/>
            <person name="Jezequiel D."/>
            <person name="Ader M."/>
            <person name="Leboulanger C."/>
            <person name="Agogue H."/>
            <person name="Grossi V."/>
            <person name="Trousselier M."/>
            <person name="Bernard C."/>
        </authorList>
    </citation>
    <scope>NUCLEOTIDE SEQUENCE [LARGE SCALE GENOMIC DNA]</scope>
    <source>
        <strain evidence="1 2">PMC 851.14</strain>
    </source>
</reference>
<accession>A0ABU9EIR7</accession>
<dbReference type="Proteomes" id="UP001387447">
    <property type="component" value="Unassembled WGS sequence"/>
</dbReference>
<name>A0ABU9EIR7_LIMFS</name>
<keyword evidence="2" id="KW-1185">Reference proteome</keyword>
<protein>
    <submittedName>
        <fullName evidence="1">Uncharacterized protein</fullName>
    </submittedName>
</protein>
<sequence length="75" mass="8480">MNNLSVRVLDFYDSAMVGVLGGYGSEIASVNNIWNSQILFEYIDDGQWGKFPTVRKTLETTQTALENFCLFLSFC</sequence>
<gene>
    <name evidence="1" type="ORF">AAEJ74_08995</name>
</gene>
<dbReference type="RefSeq" id="WP_152344040.1">
    <property type="nucleotide sequence ID" value="NZ_JBBWYZ010000007.1"/>
</dbReference>
<proteinExistence type="predicted"/>
<dbReference type="EMBL" id="JBBWYZ010000007">
    <property type="protein sequence ID" value="MEK9511818.1"/>
    <property type="molecule type" value="Genomic_DNA"/>
</dbReference>
<comment type="caution">
    <text evidence="1">The sequence shown here is derived from an EMBL/GenBank/DDBJ whole genome shotgun (WGS) entry which is preliminary data.</text>
</comment>
<organism evidence="1 2">
    <name type="scientific">Limnospira fusiformis PMC 851.14</name>
    <dbReference type="NCBI Taxonomy" id="2219512"/>
    <lineage>
        <taxon>Bacteria</taxon>
        <taxon>Bacillati</taxon>
        <taxon>Cyanobacteriota</taxon>
        <taxon>Cyanophyceae</taxon>
        <taxon>Oscillatoriophycideae</taxon>
        <taxon>Oscillatoriales</taxon>
        <taxon>Sirenicapillariaceae</taxon>
        <taxon>Limnospira</taxon>
    </lineage>
</organism>